<dbReference type="Gene3D" id="1.20.140.150">
    <property type="match status" value="1"/>
</dbReference>
<evidence type="ECO:0000313" key="8">
    <source>
        <dbReference type="Proteomes" id="UP000243217"/>
    </source>
</evidence>
<protein>
    <submittedName>
        <fullName evidence="7">Uncharacterized protein</fullName>
    </submittedName>
</protein>
<evidence type="ECO:0000256" key="6">
    <source>
        <dbReference type="SAM" id="Phobius"/>
    </source>
</evidence>
<keyword evidence="3 6" id="KW-1133">Transmembrane helix</keyword>
<comment type="caution">
    <text evidence="7">The sequence shown here is derived from an EMBL/GenBank/DDBJ whole genome shotgun (WGS) entry which is preliminary data.</text>
</comment>
<dbReference type="InterPro" id="IPR050579">
    <property type="entry name" value="PMP-22/EMP/MP20-like"/>
</dbReference>
<dbReference type="GO" id="GO:0016020">
    <property type="term" value="C:membrane"/>
    <property type="evidence" value="ECO:0007669"/>
    <property type="project" value="UniProtKB-SubCell"/>
</dbReference>
<evidence type="ECO:0000313" key="7">
    <source>
        <dbReference type="EMBL" id="OQR95488.1"/>
    </source>
</evidence>
<reference evidence="7 8" key="1">
    <citation type="journal article" date="2014" name="Genome Biol. Evol.">
        <title>The secreted proteins of Achlya hypogyna and Thraustotheca clavata identify the ancestral oomycete secretome and reveal gene acquisitions by horizontal gene transfer.</title>
        <authorList>
            <person name="Misner I."/>
            <person name="Blouin N."/>
            <person name="Leonard G."/>
            <person name="Richards T.A."/>
            <person name="Lane C.E."/>
        </authorList>
    </citation>
    <scope>NUCLEOTIDE SEQUENCE [LARGE SCALE GENOMIC DNA]</scope>
    <source>
        <strain evidence="7 8">ATCC 34112</strain>
    </source>
</reference>
<evidence type="ECO:0000256" key="3">
    <source>
        <dbReference type="ARBA" id="ARBA00022989"/>
    </source>
</evidence>
<evidence type="ECO:0000256" key="4">
    <source>
        <dbReference type="ARBA" id="ARBA00023136"/>
    </source>
</evidence>
<dbReference type="AlphaFoldDB" id="A0A1V9ZBX9"/>
<feature type="compositionally biased region" description="Basic and acidic residues" evidence="5">
    <location>
        <begin position="261"/>
        <end position="273"/>
    </location>
</feature>
<keyword evidence="8" id="KW-1185">Reference proteome</keyword>
<organism evidence="7 8">
    <name type="scientific">Thraustotheca clavata</name>
    <dbReference type="NCBI Taxonomy" id="74557"/>
    <lineage>
        <taxon>Eukaryota</taxon>
        <taxon>Sar</taxon>
        <taxon>Stramenopiles</taxon>
        <taxon>Oomycota</taxon>
        <taxon>Saprolegniomycetes</taxon>
        <taxon>Saprolegniales</taxon>
        <taxon>Achlyaceae</taxon>
        <taxon>Thraustotheca</taxon>
    </lineage>
</organism>
<evidence type="ECO:0000256" key="2">
    <source>
        <dbReference type="ARBA" id="ARBA00022692"/>
    </source>
</evidence>
<dbReference type="Proteomes" id="UP000243217">
    <property type="component" value="Unassembled WGS sequence"/>
</dbReference>
<gene>
    <name evidence="7" type="ORF">THRCLA_07819</name>
</gene>
<comment type="subcellular location">
    <subcellularLocation>
        <location evidence="1">Membrane</location>
        <topology evidence="1">Multi-pass membrane protein</topology>
    </subcellularLocation>
</comment>
<feature type="transmembrane region" description="Helical" evidence="6">
    <location>
        <begin position="170"/>
        <end position="192"/>
    </location>
</feature>
<evidence type="ECO:0000256" key="5">
    <source>
        <dbReference type="SAM" id="MobiDB-lite"/>
    </source>
</evidence>
<sequence>MIVYGIASTVLTLAACLLSIFALILPTWSSTVNLSFTGGSIVLKTPFAAGAWGFCTNVEMDTSNGFYKGHCALYQSHEVELSDKSLITMEPTGICALSTSSVTYTNLRQSSNLTEFDKFVNDTCGSNAWTTLAFIQVIIALTVLGFFAMVVAMALSCVPGRRFLQAHATLAHLTVTLLAIFLSIIVMCTWAAQAPSHVSYGASYHYLCVAFVFCMVSAALTFKYRLEVLRSFDFNRVPQPNRTSVSAVKDDDLFGTSQTPYKEDDEPKTTTVV</sequence>
<dbReference type="PANTHER" id="PTHR10671:SF108">
    <property type="entry name" value="CLAUDIN FAMILY PROTEIN-RELATED"/>
    <property type="match status" value="1"/>
</dbReference>
<proteinExistence type="predicted"/>
<name>A0A1V9ZBX9_9STRA</name>
<feature type="transmembrane region" description="Helical" evidence="6">
    <location>
        <begin position="204"/>
        <end position="222"/>
    </location>
</feature>
<feature type="transmembrane region" description="Helical" evidence="6">
    <location>
        <begin position="133"/>
        <end position="158"/>
    </location>
</feature>
<keyword evidence="2 6" id="KW-0812">Transmembrane</keyword>
<evidence type="ECO:0000256" key="1">
    <source>
        <dbReference type="ARBA" id="ARBA00004141"/>
    </source>
</evidence>
<feature type="region of interest" description="Disordered" evidence="5">
    <location>
        <begin position="254"/>
        <end position="273"/>
    </location>
</feature>
<accession>A0A1V9ZBX9</accession>
<dbReference type="EMBL" id="JNBS01002099">
    <property type="protein sequence ID" value="OQR95488.1"/>
    <property type="molecule type" value="Genomic_DNA"/>
</dbReference>
<keyword evidence="4 6" id="KW-0472">Membrane</keyword>
<dbReference type="PANTHER" id="PTHR10671">
    <property type="entry name" value="EPITHELIAL MEMBRANE PROTEIN-RELATED"/>
    <property type="match status" value="1"/>
</dbReference>
<dbReference type="OrthoDB" id="71476at2759"/>